<dbReference type="Proteomes" id="UP000054928">
    <property type="component" value="Unassembled WGS sequence"/>
</dbReference>
<dbReference type="GeneID" id="36409622"/>
<accession>A0A0P1AU57</accession>
<dbReference type="AlphaFoldDB" id="A0A0P1AU57"/>
<sequence length="68" mass="7616">MRFLSAFVQTNYRTSLECFTKMRTSASKMYLMYNGSRAIVLHVAQTSNKILAVSSSAITASVAFDKNR</sequence>
<dbReference type="EMBL" id="CCYD01001336">
    <property type="protein sequence ID" value="CEG44919.1"/>
    <property type="molecule type" value="Genomic_DNA"/>
</dbReference>
<dbReference type="RefSeq" id="XP_024581288.1">
    <property type="nucleotide sequence ID" value="XM_024731074.2"/>
</dbReference>
<protein>
    <submittedName>
        <fullName evidence="1">Uncharacterized protein</fullName>
    </submittedName>
</protein>
<evidence type="ECO:0000313" key="1">
    <source>
        <dbReference type="EMBL" id="CEG44919.1"/>
    </source>
</evidence>
<keyword evidence="2" id="KW-1185">Reference proteome</keyword>
<reference evidence="2" key="1">
    <citation type="submission" date="2014-09" db="EMBL/GenBank/DDBJ databases">
        <authorList>
            <person name="Sharma Rahul"/>
            <person name="Thines Marco"/>
        </authorList>
    </citation>
    <scope>NUCLEOTIDE SEQUENCE [LARGE SCALE GENOMIC DNA]</scope>
</reference>
<proteinExistence type="predicted"/>
<name>A0A0P1AU57_PLAHL</name>
<evidence type="ECO:0000313" key="2">
    <source>
        <dbReference type="Proteomes" id="UP000054928"/>
    </source>
</evidence>
<organism evidence="1 2">
    <name type="scientific">Plasmopara halstedii</name>
    <name type="common">Downy mildew of sunflower</name>
    <dbReference type="NCBI Taxonomy" id="4781"/>
    <lineage>
        <taxon>Eukaryota</taxon>
        <taxon>Sar</taxon>
        <taxon>Stramenopiles</taxon>
        <taxon>Oomycota</taxon>
        <taxon>Peronosporomycetes</taxon>
        <taxon>Peronosporales</taxon>
        <taxon>Peronosporaceae</taxon>
        <taxon>Plasmopara</taxon>
    </lineage>
</organism>